<organism evidence="2 3">
    <name type="scientific">Marivirga lumbricoides</name>
    <dbReference type="NCBI Taxonomy" id="1046115"/>
    <lineage>
        <taxon>Bacteria</taxon>
        <taxon>Pseudomonadati</taxon>
        <taxon>Bacteroidota</taxon>
        <taxon>Cytophagia</taxon>
        <taxon>Cytophagales</taxon>
        <taxon>Marivirgaceae</taxon>
        <taxon>Marivirga</taxon>
    </lineage>
</organism>
<evidence type="ECO:0000313" key="2">
    <source>
        <dbReference type="EMBL" id="PTB97630.1"/>
    </source>
</evidence>
<dbReference type="Proteomes" id="UP000240608">
    <property type="component" value="Unassembled WGS sequence"/>
</dbReference>
<sequence>MFDYFIILLITVGYLGLSYITIRQVRKWTKSTSNYCREIIISLSYTLFFGIGLVASGGGPGFGFPCPILLAGALGIIFEIPFEQFLKGVIYSFIFWWVLILLISLIRNKLRTKSTK</sequence>
<dbReference type="EMBL" id="PYVU01000009">
    <property type="protein sequence ID" value="PTB97630.1"/>
    <property type="molecule type" value="Genomic_DNA"/>
</dbReference>
<keyword evidence="1" id="KW-0472">Membrane</keyword>
<reference evidence="2 3" key="1">
    <citation type="submission" date="2018-03" db="EMBL/GenBank/DDBJ databases">
        <title>Cross-interface Injection: A General Nanoliter Liquid Handling Method Applied to Single Cells Genome Amplification Automated Nanoliter Liquid Handling Applied to Single Cell Multiple Displacement Amplification.</title>
        <authorList>
            <person name="Yun J."/>
            <person name="Xu P."/>
            <person name="Xu J."/>
            <person name="Dai X."/>
            <person name="Wang Y."/>
            <person name="Zheng X."/>
            <person name="Cao C."/>
            <person name="Yi Q."/>
            <person name="Zhu Y."/>
            <person name="Wang L."/>
            <person name="Dong Z."/>
            <person name="Huang Y."/>
            <person name="Huang L."/>
            <person name="Du W."/>
        </authorList>
    </citation>
    <scope>NUCLEOTIDE SEQUENCE [LARGE SCALE GENOMIC DNA]</scope>
    <source>
        <strain evidence="2 3">Z-D1-2</strain>
    </source>
</reference>
<evidence type="ECO:0000256" key="1">
    <source>
        <dbReference type="SAM" id="Phobius"/>
    </source>
</evidence>
<proteinExistence type="predicted"/>
<keyword evidence="1" id="KW-0812">Transmembrane</keyword>
<feature type="transmembrane region" description="Helical" evidence="1">
    <location>
        <begin position="89"/>
        <end position="106"/>
    </location>
</feature>
<name>A0A2T4DV01_9BACT</name>
<gene>
    <name evidence="2" type="ORF">C9994_01990</name>
</gene>
<comment type="caution">
    <text evidence="2">The sequence shown here is derived from an EMBL/GenBank/DDBJ whole genome shotgun (WGS) entry which is preliminary data.</text>
</comment>
<feature type="transmembrane region" description="Helical" evidence="1">
    <location>
        <begin position="34"/>
        <end position="56"/>
    </location>
</feature>
<keyword evidence="1" id="KW-1133">Transmembrane helix</keyword>
<feature type="transmembrane region" description="Helical" evidence="1">
    <location>
        <begin position="6"/>
        <end position="22"/>
    </location>
</feature>
<protein>
    <submittedName>
        <fullName evidence="2">Uncharacterized protein</fullName>
    </submittedName>
</protein>
<accession>A0A2T4DV01</accession>
<evidence type="ECO:0000313" key="3">
    <source>
        <dbReference type="Proteomes" id="UP000240608"/>
    </source>
</evidence>
<dbReference type="AlphaFoldDB" id="A0A2T4DV01"/>